<dbReference type="RefSeq" id="WP_084491331.1">
    <property type="nucleotide sequence ID" value="NZ_JAJFOE010000001.1"/>
</dbReference>
<reference evidence="1 2" key="1">
    <citation type="submission" date="2018-06" db="EMBL/GenBank/DDBJ databases">
        <authorList>
            <consortium name="Pathogen Informatics"/>
            <person name="Doyle S."/>
        </authorList>
    </citation>
    <scope>NUCLEOTIDE SEQUENCE [LARGE SCALE GENOMIC DNA]</scope>
    <source>
        <strain evidence="1 2">NCTC13184</strain>
    </source>
</reference>
<evidence type="ECO:0000313" key="1">
    <source>
        <dbReference type="EMBL" id="SUA47202.1"/>
    </source>
</evidence>
<gene>
    <name evidence="1" type="ORF">NCTC13184_05742</name>
</gene>
<proteinExistence type="predicted"/>
<dbReference type="AlphaFoldDB" id="A0A378X218"/>
<dbReference type="OrthoDB" id="4565920at2"/>
<name>A0A378X218_9NOCA</name>
<organism evidence="1 2">
    <name type="scientific">Nocardia africana</name>
    <dbReference type="NCBI Taxonomy" id="134964"/>
    <lineage>
        <taxon>Bacteria</taxon>
        <taxon>Bacillati</taxon>
        <taxon>Actinomycetota</taxon>
        <taxon>Actinomycetes</taxon>
        <taxon>Mycobacteriales</taxon>
        <taxon>Nocardiaceae</taxon>
        <taxon>Nocardia</taxon>
    </lineage>
</organism>
<dbReference type="EMBL" id="UGRU01000001">
    <property type="protein sequence ID" value="SUA47202.1"/>
    <property type="molecule type" value="Genomic_DNA"/>
</dbReference>
<sequence length="191" mass="21802">MAVGRIWRIEDINPDDPEERFLPALQCIPLGPAMQKITMPEPLARMISKHLTECGCPPMDPALATKQYQPPRRGINHPLNGDADWVKPGTPPPPAYLVQDPESLTRHEQEAQLERYRHMGYRIEKPVPERSTLAAEDALDEPPRFNPTDHTVTEVCAYLRELGDTDPVERGRVLYAERHGKNRNGILRRFE</sequence>
<protein>
    <submittedName>
        <fullName evidence="1">Protein of uncharacterized function (DUF2744)</fullName>
    </submittedName>
</protein>
<dbReference type="InterPro" id="IPR021226">
    <property type="entry name" value="Phage_gene29"/>
</dbReference>
<dbReference type="Pfam" id="PF10910">
    <property type="entry name" value="Phage_gene29"/>
    <property type="match status" value="1"/>
</dbReference>
<accession>A0A378X218</accession>
<dbReference type="Proteomes" id="UP000255082">
    <property type="component" value="Unassembled WGS sequence"/>
</dbReference>
<evidence type="ECO:0000313" key="2">
    <source>
        <dbReference type="Proteomes" id="UP000255082"/>
    </source>
</evidence>